<keyword evidence="7" id="KW-1185">Reference proteome</keyword>
<keyword evidence="2 4" id="KW-0238">DNA-binding</keyword>
<dbReference type="GO" id="GO:0000976">
    <property type="term" value="F:transcription cis-regulatory region binding"/>
    <property type="evidence" value="ECO:0007669"/>
    <property type="project" value="TreeGrafter"/>
</dbReference>
<dbReference type="SUPFAM" id="SSF46689">
    <property type="entry name" value="Homeodomain-like"/>
    <property type="match status" value="1"/>
</dbReference>
<dbReference type="GO" id="GO:0003700">
    <property type="term" value="F:DNA-binding transcription factor activity"/>
    <property type="evidence" value="ECO:0007669"/>
    <property type="project" value="TreeGrafter"/>
</dbReference>
<dbReference type="PATRIC" id="fig|1029756.8.peg.1825"/>
<dbReference type="AlphaFoldDB" id="V5SD97"/>
<evidence type="ECO:0000259" key="5">
    <source>
        <dbReference type="PROSITE" id="PS50977"/>
    </source>
</evidence>
<keyword evidence="3" id="KW-0804">Transcription</keyword>
<dbReference type="InterPro" id="IPR050109">
    <property type="entry name" value="HTH-type_TetR-like_transc_reg"/>
</dbReference>
<feature type="domain" description="HTH tetR-type" evidence="5">
    <location>
        <begin position="10"/>
        <end position="70"/>
    </location>
</feature>
<reference evidence="6 7" key="1">
    <citation type="journal article" date="2014" name="Genome Announc.">
        <title>Complete Genome Sequence of Hyphomicrobium nitrativorans Strain NL23, a Denitrifying Bacterium Isolated from Biofilm of a Methanol-Fed Denitrification System Treating Seawater at the Montreal Biodome.</title>
        <authorList>
            <person name="Martineau C."/>
            <person name="Villeneuve C."/>
            <person name="Mauffrey F."/>
            <person name="Villemur R."/>
        </authorList>
    </citation>
    <scope>NUCLEOTIDE SEQUENCE [LARGE SCALE GENOMIC DNA]</scope>
    <source>
        <strain evidence="6">NL23</strain>
    </source>
</reference>
<dbReference type="OrthoDB" id="7223515at2"/>
<dbReference type="SUPFAM" id="SSF48498">
    <property type="entry name" value="Tetracyclin repressor-like, C-terminal domain"/>
    <property type="match status" value="1"/>
</dbReference>
<dbReference type="PANTHER" id="PTHR30055:SF220">
    <property type="entry name" value="TETR-FAMILY REGULATORY PROTEIN"/>
    <property type="match status" value="1"/>
</dbReference>
<dbReference type="KEGG" id="hni:W911_08740"/>
<dbReference type="RefSeq" id="WP_023787124.1">
    <property type="nucleotide sequence ID" value="NC_022997.1"/>
</dbReference>
<evidence type="ECO:0000256" key="4">
    <source>
        <dbReference type="PROSITE-ProRule" id="PRU00335"/>
    </source>
</evidence>
<dbReference type="STRING" id="1029756.W911_08740"/>
<dbReference type="Proteomes" id="UP000018542">
    <property type="component" value="Chromosome"/>
</dbReference>
<accession>V5SD97</accession>
<keyword evidence="1" id="KW-0805">Transcription regulation</keyword>
<evidence type="ECO:0000313" key="6">
    <source>
        <dbReference type="EMBL" id="AHB48462.1"/>
    </source>
</evidence>
<evidence type="ECO:0000256" key="3">
    <source>
        <dbReference type="ARBA" id="ARBA00023163"/>
    </source>
</evidence>
<dbReference type="Pfam" id="PF13305">
    <property type="entry name" value="TetR_C_33"/>
    <property type="match status" value="1"/>
</dbReference>
<dbReference type="Gene3D" id="1.10.357.10">
    <property type="entry name" value="Tetracycline Repressor, domain 2"/>
    <property type="match status" value="1"/>
</dbReference>
<dbReference type="InterPro" id="IPR001647">
    <property type="entry name" value="HTH_TetR"/>
</dbReference>
<sequence length="204" mass="22729">MGRRSLHTADELRELIVQASTDLIHESGLVGLSAREIARRIDYSPGTLYNSFDNLDDLILTIEGRLLDRLLDELDTVPGDSEAHERVYRMADCYLNFAGGNPRLWNLLFEHHIPVSQTLPDWYRQKLDALASRFEQVLRPLSKGLGDDEARRSARVLWSSVHGISSLAVADKLSIVSAEEAPVLMRNLVGTYLAGLEARCSTAG</sequence>
<protein>
    <submittedName>
        <fullName evidence="6">TetR family transcriptional regulator</fullName>
    </submittedName>
</protein>
<dbReference type="PANTHER" id="PTHR30055">
    <property type="entry name" value="HTH-TYPE TRANSCRIPTIONAL REGULATOR RUTR"/>
    <property type="match status" value="1"/>
</dbReference>
<evidence type="ECO:0000313" key="7">
    <source>
        <dbReference type="Proteomes" id="UP000018542"/>
    </source>
</evidence>
<dbReference type="HOGENOM" id="CLU_069356_40_5_5"/>
<name>V5SD97_9HYPH</name>
<proteinExistence type="predicted"/>
<evidence type="ECO:0000256" key="1">
    <source>
        <dbReference type="ARBA" id="ARBA00023015"/>
    </source>
</evidence>
<dbReference type="InterPro" id="IPR009057">
    <property type="entry name" value="Homeodomain-like_sf"/>
</dbReference>
<dbReference type="InterPro" id="IPR025996">
    <property type="entry name" value="MT1864/Rv1816-like_C"/>
</dbReference>
<feature type="DNA-binding region" description="H-T-H motif" evidence="4">
    <location>
        <begin position="33"/>
        <end position="52"/>
    </location>
</feature>
<gene>
    <name evidence="6" type="ORF">W911_08740</name>
</gene>
<evidence type="ECO:0000256" key="2">
    <source>
        <dbReference type="ARBA" id="ARBA00023125"/>
    </source>
</evidence>
<dbReference type="EMBL" id="CP006912">
    <property type="protein sequence ID" value="AHB48462.1"/>
    <property type="molecule type" value="Genomic_DNA"/>
</dbReference>
<dbReference type="Pfam" id="PF00440">
    <property type="entry name" value="TetR_N"/>
    <property type="match status" value="1"/>
</dbReference>
<dbReference type="InterPro" id="IPR036271">
    <property type="entry name" value="Tet_transcr_reg_TetR-rel_C_sf"/>
</dbReference>
<dbReference type="PROSITE" id="PS50977">
    <property type="entry name" value="HTH_TETR_2"/>
    <property type="match status" value="1"/>
</dbReference>
<organism evidence="6 7">
    <name type="scientific">Hyphomicrobium nitrativorans NL23</name>
    <dbReference type="NCBI Taxonomy" id="1029756"/>
    <lineage>
        <taxon>Bacteria</taxon>
        <taxon>Pseudomonadati</taxon>
        <taxon>Pseudomonadota</taxon>
        <taxon>Alphaproteobacteria</taxon>
        <taxon>Hyphomicrobiales</taxon>
        <taxon>Hyphomicrobiaceae</taxon>
        <taxon>Hyphomicrobium</taxon>
    </lineage>
</organism>